<name>I0UWE5_9MICC</name>
<feature type="region of interest" description="Disordered" evidence="1">
    <location>
        <begin position="128"/>
        <end position="151"/>
    </location>
</feature>
<dbReference type="InterPro" id="IPR029058">
    <property type="entry name" value="AB_hydrolase_fold"/>
</dbReference>
<feature type="compositionally biased region" description="Polar residues" evidence="1">
    <location>
        <begin position="473"/>
        <end position="484"/>
    </location>
</feature>
<dbReference type="OrthoDB" id="5095936at2"/>
<feature type="compositionally biased region" description="Pro residues" evidence="1">
    <location>
        <begin position="591"/>
        <end position="625"/>
    </location>
</feature>
<gene>
    <name evidence="2" type="ORF">HMPREF1324_1772</name>
</gene>
<feature type="region of interest" description="Disordered" evidence="1">
    <location>
        <begin position="199"/>
        <end position="227"/>
    </location>
</feature>
<feature type="compositionally biased region" description="Polar residues" evidence="1">
    <location>
        <begin position="443"/>
        <end position="454"/>
    </location>
</feature>
<reference evidence="2" key="1">
    <citation type="submission" date="2012-03" db="EMBL/GenBank/DDBJ databases">
        <authorList>
            <person name="Durkin A.S."/>
            <person name="McCorrison J."/>
            <person name="Torralba M."/>
            <person name="Gillis M."/>
            <person name="Methe B."/>
            <person name="Sutton G."/>
            <person name="Nelson K.E."/>
        </authorList>
    </citation>
    <scope>NUCLEOTIDE SEQUENCE [LARGE SCALE GENOMIC DNA]</scope>
    <source>
        <strain evidence="2">F0474</strain>
    </source>
</reference>
<dbReference type="PATRIC" id="fig|1125724.3.peg.91"/>
<accession>I0UWE5</accession>
<feature type="compositionally biased region" description="Polar residues" evidence="1">
    <location>
        <begin position="142"/>
        <end position="151"/>
    </location>
</feature>
<organism evidence="2 3">
    <name type="scientific">Rothia aeria F0474</name>
    <dbReference type="NCBI Taxonomy" id="1125724"/>
    <lineage>
        <taxon>Bacteria</taxon>
        <taxon>Bacillati</taxon>
        <taxon>Actinomycetota</taxon>
        <taxon>Actinomycetes</taxon>
        <taxon>Micrococcales</taxon>
        <taxon>Micrococcaceae</taxon>
        <taxon>Rothia</taxon>
    </lineage>
</organism>
<dbReference type="Proteomes" id="UP000004863">
    <property type="component" value="Unassembled WGS sequence"/>
</dbReference>
<proteinExistence type="predicted"/>
<feature type="compositionally biased region" description="Basic and acidic residues" evidence="1">
    <location>
        <begin position="204"/>
        <end position="226"/>
    </location>
</feature>
<comment type="caution">
    <text evidence="2">The sequence shown here is derived from an EMBL/GenBank/DDBJ whole genome shotgun (WGS) entry which is preliminary data.</text>
</comment>
<feature type="region of interest" description="Disordered" evidence="1">
    <location>
        <begin position="760"/>
        <end position="786"/>
    </location>
</feature>
<feature type="compositionally biased region" description="Basic and acidic residues" evidence="1">
    <location>
        <begin position="428"/>
        <end position="441"/>
    </location>
</feature>
<protein>
    <submittedName>
        <fullName evidence="2">Uncharacterized protein</fullName>
    </submittedName>
</protein>
<feature type="region of interest" description="Disordered" evidence="1">
    <location>
        <begin position="542"/>
        <end position="707"/>
    </location>
</feature>
<sequence length="807" mass="84481">MGNRTIDVELEELPRIAEGLAHIGYDCGAMVMPVGAAGTGILAHLAMSAHGRSAAARAAGTSAKLATYSGTYATMAGKVLGAYGGYWTADEMAKAGIMLRDGVGTAIFGARAFYGKELFSFERVKTIDPNSADAPKPDNNKKTPTSAHDASIYINKTSSEADEVDKTHQGKQYADRGAITVIPYRDKNTGQKRYMVVIPGTDSNNRKGDPHSWDNALRESGGKDGELTPQQKMIDQALKDAGAEPGSEVFLMGHSQGGMIAYNTANSTEFAKKYNVKGVYTEGSPLSGLPAKRRDFSVAYVEGKEPVPDSLGPRREGKGWTPDERDTVINTSNSGMDGHAAVEYEKALNSNPKGHKDLKQLKDFFGNGDYEAQQIGVYSASTMPDGTSDLANKVMQIGRYGEATITSIAEGANPHVAQTGTDFAGGEKLPDTQDPQYRDQEAGESSASTPNVRTDSQVEKFMPWEVLMGQPSFAESSQGATPSAPQGGLSWSDIVESSGVVGPGASAGQTFEGVGRQLAENLGIASSEDANSAGAESFMDQLDSADASDGPHVMPYNPDTAPAEPHVMPYDPATDNVGVATMPYKPDTKLPDPPTPEPVQAPEPTPAPQPVQAPEPAPAPQPVQTPEPVAAAPQGGYTPPQVDPPATTVPSAGQPVAQPAGEAVTGAPAGEFTPPTVEPEYTPMPYNPATDNVGASNMPYDPADTSVQEPLQMPTRVEPNNGYTPPQVSVAEQIASTAFGGGADDMMAGDLETAKWEEPTQGPAYMPYDPATDSGEVANLPYNPNTDNGGPIFLQNAAAPELAGAAA</sequence>
<dbReference type="Gene3D" id="3.40.50.1820">
    <property type="entry name" value="alpha/beta hydrolase"/>
    <property type="match status" value="1"/>
</dbReference>
<feature type="region of interest" description="Disordered" evidence="1">
    <location>
        <begin position="304"/>
        <end position="325"/>
    </location>
</feature>
<evidence type="ECO:0000313" key="2">
    <source>
        <dbReference type="EMBL" id="EID52198.1"/>
    </source>
</evidence>
<dbReference type="RefSeq" id="WP_006887043.1">
    <property type="nucleotide sequence ID" value="NZ_AJJQ01000003.1"/>
</dbReference>
<dbReference type="SUPFAM" id="SSF53474">
    <property type="entry name" value="alpha/beta-Hydrolases"/>
    <property type="match status" value="1"/>
</dbReference>
<feature type="region of interest" description="Disordered" evidence="1">
    <location>
        <begin position="416"/>
        <end position="454"/>
    </location>
</feature>
<evidence type="ECO:0000313" key="3">
    <source>
        <dbReference type="Proteomes" id="UP000004863"/>
    </source>
</evidence>
<dbReference type="EMBL" id="AJJQ01000003">
    <property type="protein sequence ID" value="EID52198.1"/>
    <property type="molecule type" value="Genomic_DNA"/>
</dbReference>
<feature type="region of interest" description="Disordered" evidence="1">
    <location>
        <begin position="473"/>
        <end position="495"/>
    </location>
</feature>
<dbReference type="AlphaFoldDB" id="I0UWE5"/>
<keyword evidence="3" id="KW-1185">Reference proteome</keyword>
<evidence type="ECO:0000256" key="1">
    <source>
        <dbReference type="SAM" id="MobiDB-lite"/>
    </source>
</evidence>